<reference evidence="18" key="1">
    <citation type="submission" date="2017-02" db="UniProtKB">
        <authorList>
            <consortium name="WormBaseParasite"/>
        </authorList>
    </citation>
    <scope>IDENTIFICATION</scope>
</reference>
<keyword evidence="11 16" id="KW-0472">Membrane</keyword>
<dbReference type="PRINTS" id="PR00176">
    <property type="entry name" value="NANEUSMPORT"/>
</dbReference>
<dbReference type="WBParaSite" id="PTRK_0000843300.1">
    <property type="protein sequence ID" value="PTRK_0000843300.1"/>
    <property type="gene ID" value="PTRK_0000843300"/>
</dbReference>
<evidence type="ECO:0000256" key="1">
    <source>
        <dbReference type="ARBA" id="ARBA00001933"/>
    </source>
</evidence>
<dbReference type="GO" id="GO:0005737">
    <property type="term" value="C:cytoplasm"/>
    <property type="evidence" value="ECO:0007669"/>
    <property type="project" value="TreeGrafter"/>
</dbReference>
<protein>
    <recommendedName>
        <fullName evidence="5">cystathionine gamma-lyase</fullName>
        <ecNumber evidence="5">4.4.1.1</ecNumber>
    </recommendedName>
    <alternativeName>
        <fullName evidence="13">Gamma-cystathionase</fullName>
    </alternativeName>
</protein>
<comment type="cofactor">
    <cofactor evidence="1">
        <name>pyridoxal 5'-phosphate</name>
        <dbReference type="ChEBI" id="CHEBI:597326"/>
    </cofactor>
</comment>
<keyword evidence="10 16" id="KW-1133">Transmembrane helix</keyword>
<dbReference type="InterPro" id="IPR015421">
    <property type="entry name" value="PyrdxlP-dep_Trfase_major"/>
</dbReference>
<feature type="transmembrane region" description="Helical" evidence="16">
    <location>
        <begin position="417"/>
        <end position="436"/>
    </location>
</feature>
<dbReference type="Proteomes" id="UP000038045">
    <property type="component" value="Unplaced"/>
</dbReference>
<dbReference type="GO" id="GO:0030170">
    <property type="term" value="F:pyridoxal phosphate binding"/>
    <property type="evidence" value="ECO:0007669"/>
    <property type="project" value="InterPro"/>
</dbReference>
<dbReference type="InterPro" id="IPR015424">
    <property type="entry name" value="PyrdxlP-dep_Trfase"/>
</dbReference>
<evidence type="ECO:0000256" key="12">
    <source>
        <dbReference type="ARBA" id="ARBA00023192"/>
    </source>
</evidence>
<dbReference type="InterPro" id="IPR037272">
    <property type="entry name" value="SNS_sf"/>
</dbReference>
<evidence type="ECO:0000256" key="3">
    <source>
        <dbReference type="ARBA" id="ARBA00005038"/>
    </source>
</evidence>
<dbReference type="FunFam" id="3.40.640.10:FF:000009">
    <property type="entry name" value="Cystathionine gamma-synthase homolog"/>
    <property type="match status" value="1"/>
</dbReference>
<accession>A0A0N4ZJZ5</accession>
<dbReference type="CDD" id="cd00614">
    <property type="entry name" value="CGS_like"/>
    <property type="match status" value="1"/>
</dbReference>
<keyword evidence="17" id="KW-1185">Reference proteome</keyword>
<dbReference type="SUPFAM" id="SSF161070">
    <property type="entry name" value="SNF-like"/>
    <property type="match status" value="1"/>
</dbReference>
<evidence type="ECO:0000256" key="11">
    <source>
        <dbReference type="ARBA" id="ARBA00023136"/>
    </source>
</evidence>
<keyword evidence="12" id="KW-0028">Amino-acid biosynthesis</keyword>
<feature type="transmembrane region" description="Helical" evidence="16">
    <location>
        <begin position="386"/>
        <end position="405"/>
    </location>
</feature>
<keyword evidence="7 16" id="KW-0812">Transmembrane</keyword>
<dbReference type="AlphaFoldDB" id="A0A0N4ZJZ5"/>
<feature type="binding site" evidence="14">
    <location>
        <position position="396"/>
    </location>
    <ligand>
        <name>Na(+)</name>
        <dbReference type="ChEBI" id="CHEBI:29101"/>
        <label>1</label>
    </ligand>
</feature>
<dbReference type="GO" id="GO:0019346">
    <property type="term" value="P:transsulfuration"/>
    <property type="evidence" value="ECO:0007669"/>
    <property type="project" value="InterPro"/>
</dbReference>
<evidence type="ECO:0000256" key="15">
    <source>
        <dbReference type="PIRSR" id="PIRSR600175-2"/>
    </source>
</evidence>
<keyword evidence="8" id="KW-0769">Symport</keyword>
<sequence length="1004" mass="114207">MSSDNIQTQVIHAGQESDKWYMNPVIPPMVLSTTYEQVKPNVNVGHDYIRAGNPSRDIIQKCLATIENCKYSCVYSSGMTASMAIINYLKAGEHIITSKDIYGGTKDYLHQFASINHAIEVSSIDMTDVNNVSKELIPNTKMVWLETPSNPHLVVIDINAVVTLVKNYNPDIIVVVDSTFLTPYFQKPLALGADVVVHSITKYLNGHSDVMMGCCNTNNETIYRHLHLMQTLLGLVPSPFDCYLANRGLKTLHVRMDRHYQNGLAVAKFLESNPRVDRVLYPALPSHPQHDIHMKQTTGMSGMVSFYIKGDLNTTYNFLQNLKLIKRATSLGGYESLAEVSSLKKSDANPEKDCGKIESNDYLIRMSVGLEDVNDIIDDIDQALKIATFFFLTCLGFVYGLGGPWKFPILAFENGGVAFFVAYIIGYIFIAFPILNFEVNLGQFSRSSVGTVFGKLMPAAQGLGWCMAINSFLFIISYNFHISLILNFIVSAIFMPTGSIISCKNVWNSDGCTSLYDDKECFDYYNKKLDMTINVSIFYNNNCYHGYDYKTLDDNRTLYFRTHQIEKVNAVEEFFNDRLLNISSKVDDFGSFNWIVFLSMISNWIIVFLIAINGIKTIQRVSAVALTFASIFIILLLLFVLSLKGASTEVYKFFTQPDFSYLLRLETWLEVGSFIFFQFGLGVYLLMGSYLNGSQNVYKSIIKIGIHDVTANIVTTSFVMGIYGFLSHYTKLSIKDMMNTEVKLIFVSIPEAALMMPIGTIFLTIILLIIYLLGLLAISCCYEVLISTCSECFMVLKNNMLKFRVFSILFFMTSNFIFSFSNGFYILTILNEYVATFNVFIIVIIEFLIIVVYYKMKTFIEDIRSMIGSPSSKFQSIFSQEGLINKYLWMFVTPTITFVIFIVTFFNMTTSNLSVYIKNNEYIFPPIVTKFGWFISLSPLMAIPIFLVYNIWRYKKYHKPLHKLLKPTSKWPKRNNTPMTDFLVRNTTITEDTEDIFSICTKSL</sequence>
<feature type="transmembrane region" description="Helical" evidence="16">
    <location>
        <begin position="482"/>
        <end position="501"/>
    </location>
</feature>
<dbReference type="Pfam" id="PF01053">
    <property type="entry name" value="Cys_Met_Meta_PP"/>
    <property type="match status" value="1"/>
</dbReference>
<evidence type="ECO:0000313" key="17">
    <source>
        <dbReference type="Proteomes" id="UP000038045"/>
    </source>
</evidence>
<keyword evidence="12" id="KW-0198">Cysteine biosynthesis</keyword>
<dbReference type="GO" id="GO:0015293">
    <property type="term" value="F:symporter activity"/>
    <property type="evidence" value="ECO:0007669"/>
    <property type="project" value="UniProtKB-KW"/>
</dbReference>
<evidence type="ECO:0000256" key="13">
    <source>
        <dbReference type="ARBA" id="ARBA00029853"/>
    </source>
</evidence>
<evidence type="ECO:0000256" key="10">
    <source>
        <dbReference type="ARBA" id="ARBA00022989"/>
    </source>
</evidence>
<feature type="transmembrane region" description="Helical" evidence="16">
    <location>
        <begin position="667"/>
        <end position="688"/>
    </location>
</feature>
<proteinExistence type="inferred from homology"/>
<comment type="similarity">
    <text evidence="4">Belongs to the trans-sulfuration enzymes family.</text>
</comment>
<evidence type="ECO:0000256" key="2">
    <source>
        <dbReference type="ARBA" id="ARBA00004141"/>
    </source>
</evidence>
<feature type="transmembrane region" description="Helical" evidence="16">
    <location>
        <begin position="709"/>
        <end position="729"/>
    </location>
</feature>
<feature type="transmembrane region" description="Helical" evidence="16">
    <location>
        <begin position="456"/>
        <end position="475"/>
    </location>
</feature>
<keyword evidence="14" id="KW-0915">Sodium</keyword>
<dbReference type="GO" id="GO:0019343">
    <property type="term" value="P:cysteine biosynthetic process via cystathionine"/>
    <property type="evidence" value="ECO:0007669"/>
    <property type="project" value="TreeGrafter"/>
</dbReference>
<dbReference type="Gene3D" id="3.40.640.10">
    <property type="entry name" value="Type I PLP-dependent aspartate aminotransferase-like (Major domain)"/>
    <property type="match status" value="1"/>
</dbReference>
<evidence type="ECO:0000256" key="14">
    <source>
        <dbReference type="PIRSR" id="PIRSR600175-1"/>
    </source>
</evidence>
<feature type="transmembrane region" description="Helical" evidence="16">
    <location>
        <begin position="592"/>
        <end position="612"/>
    </location>
</feature>
<keyword evidence="15" id="KW-1015">Disulfide bond</keyword>
<evidence type="ECO:0000256" key="4">
    <source>
        <dbReference type="ARBA" id="ARBA00009077"/>
    </source>
</evidence>
<dbReference type="GO" id="GO:0004123">
    <property type="term" value="F:cystathionine gamma-lyase activity"/>
    <property type="evidence" value="ECO:0007669"/>
    <property type="project" value="TreeGrafter"/>
</dbReference>
<dbReference type="EC" id="4.4.1.1" evidence="5"/>
<dbReference type="PANTHER" id="PTHR11808:SF15">
    <property type="entry name" value="CYSTATHIONINE GAMMA-LYASE"/>
    <property type="match status" value="1"/>
</dbReference>
<dbReference type="Pfam" id="PF00209">
    <property type="entry name" value="SNF"/>
    <property type="match status" value="1"/>
</dbReference>
<dbReference type="InterPro" id="IPR000277">
    <property type="entry name" value="Cys/Met-Metab_PyrdxlP-dep_enz"/>
</dbReference>
<evidence type="ECO:0000256" key="8">
    <source>
        <dbReference type="ARBA" id="ARBA00022847"/>
    </source>
</evidence>
<dbReference type="GO" id="GO:0046872">
    <property type="term" value="F:metal ion binding"/>
    <property type="evidence" value="ECO:0007669"/>
    <property type="project" value="UniProtKB-KW"/>
</dbReference>
<dbReference type="PROSITE" id="PS50267">
    <property type="entry name" value="NA_NEUROTRAN_SYMP_3"/>
    <property type="match status" value="1"/>
</dbReference>
<feature type="transmembrane region" description="Helical" evidence="16">
    <location>
        <begin position="624"/>
        <end position="647"/>
    </location>
</feature>
<keyword evidence="9" id="KW-0663">Pyridoxal phosphate</keyword>
<keyword evidence="14" id="KW-0479">Metal-binding</keyword>
<dbReference type="PANTHER" id="PTHR11808">
    <property type="entry name" value="TRANS-SULFURATION ENZYME FAMILY MEMBER"/>
    <property type="match status" value="1"/>
</dbReference>
<feature type="transmembrane region" description="Helical" evidence="16">
    <location>
        <begin position="887"/>
        <end position="906"/>
    </location>
</feature>
<dbReference type="STRING" id="131310.A0A0N4ZJZ5"/>
<feature type="binding site" evidence="14">
    <location>
        <position position="773"/>
    </location>
    <ligand>
        <name>Na(+)</name>
        <dbReference type="ChEBI" id="CHEBI:29101"/>
        <label>1</label>
    </ligand>
</feature>
<dbReference type="UniPathway" id="UPA00136">
    <property type="reaction ID" value="UER00202"/>
</dbReference>
<dbReference type="InterPro" id="IPR000175">
    <property type="entry name" value="Na/ntran_symport"/>
</dbReference>
<dbReference type="InterPro" id="IPR054542">
    <property type="entry name" value="Cys_met_metab_PP"/>
</dbReference>
<keyword evidence="6" id="KW-0813">Transport</keyword>
<dbReference type="Gene3D" id="3.90.1150.10">
    <property type="entry name" value="Aspartate Aminotransferase, domain 1"/>
    <property type="match status" value="1"/>
</dbReference>
<evidence type="ECO:0000256" key="16">
    <source>
        <dbReference type="SAM" id="Phobius"/>
    </source>
</evidence>
<dbReference type="SUPFAM" id="SSF53383">
    <property type="entry name" value="PLP-dependent transferases"/>
    <property type="match status" value="1"/>
</dbReference>
<dbReference type="InterPro" id="IPR015422">
    <property type="entry name" value="PyrdxlP-dep_Trfase_small"/>
</dbReference>
<evidence type="ECO:0000256" key="5">
    <source>
        <dbReference type="ARBA" id="ARBA00012085"/>
    </source>
</evidence>
<evidence type="ECO:0000256" key="9">
    <source>
        <dbReference type="ARBA" id="ARBA00022898"/>
    </source>
</evidence>
<feature type="transmembrane region" description="Helical" evidence="16">
    <location>
        <begin position="833"/>
        <end position="854"/>
    </location>
</feature>
<evidence type="ECO:0000256" key="6">
    <source>
        <dbReference type="ARBA" id="ARBA00022448"/>
    </source>
</evidence>
<comment type="pathway">
    <text evidence="3">Amino-acid biosynthesis; L-cysteine biosynthesis; L-cysteine from L-homocysteine and L-serine: step 2/2.</text>
</comment>
<organism evidence="17 18">
    <name type="scientific">Parastrongyloides trichosuri</name>
    <name type="common">Possum-specific nematode worm</name>
    <dbReference type="NCBI Taxonomy" id="131310"/>
    <lineage>
        <taxon>Eukaryota</taxon>
        <taxon>Metazoa</taxon>
        <taxon>Ecdysozoa</taxon>
        <taxon>Nematoda</taxon>
        <taxon>Chromadorea</taxon>
        <taxon>Rhabditida</taxon>
        <taxon>Tylenchina</taxon>
        <taxon>Panagrolaimomorpha</taxon>
        <taxon>Strongyloidoidea</taxon>
        <taxon>Strongyloididae</taxon>
        <taxon>Parastrongyloides</taxon>
    </lineage>
</organism>
<comment type="subcellular location">
    <subcellularLocation>
        <location evidence="2">Membrane</location>
        <topology evidence="2">Multi-pass membrane protein</topology>
    </subcellularLocation>
</comment>
<feature type="transmembrane region" description="Helical" evidence="16">
    <location>
        <begin position="761"/>
        <end position="785"/>
    </location>
</feature>
<feature type="transmembrane region" description="Helical" evidence="16">
    <location>
        <begin position="805"/>
        <end position="827"/>
    </location>
</feature>
<dbReference type="PROSITE" id="PS00868">
    <property type="entry name" value="CYS_MET_METAB_PP"/>
    <property type="match status" value="1"/>
</dbReference>
<feature type="transmembrane region" description="Helical" evidence="16">
    <location>
        <begin position="931"/>
        <end position="952"/>
    </location>
</feature>
<evidence type="ECO:0000256" key="7">
    <source>
        <dbReference type="ARBA" id="ARBA00022692"/>
    </source>
</evidence>
<evidence type="ECO:0000313" key="18">
    <source>
        <dbReference type="WBParaSite" id="PTRK_0000843300.1"/>
    </source>
</evidence>
<name>A0A0N4ZJZ5_PARTI</name>
<dbReference type="GO" id="GO:0016020">
    <property type="term" value="C:membrane"/>
    <property type="evidence" value="ECO:0007669"/>
    <property type="project" value="UniProtKB-SubCell"/>
</dbReference>
<feature type="disulfide bond" evidence="15">
    <location>
        <begin position="503"/>
        <end position="512"/>
    </location>
</feature>